<evidence type="ECO:0000313" key="3">
    <source>
        <dbReference type="Proteomes" id="UP000031623"/>
    </source>
</evidence>
<gene>
    <name evidence="2" type="ORF">THII_3917</name>
</gene>
<dbReference type="HOGENOM" id="CLU_1401892_0_0_6"/>
<keyword evidence="1" id="KW-1133">Transmembrane helix</keyword>
<dbReference type="KEGG" id="tig:THII_3917"/>
<dbReference type="AlphaFoldDB" id="A0A090AKU2"/>
<dbReference type="Proteomes" id="UP000031623">
    <property type="component" value="Chromosome"/>
</dbReference>
<dbReference type="EMBL" id="AP014633">
    <property type="protein sequence ID" value="BAP58214.1"/>
    <property type="molecule type" value="Genomic_DNA"/>
</dbReference>
<evidence type="ECO:0000313" key="2">
    <source>
        <dbReference type="EMBL" id="BAP58214.1"/>
    </source>
</evidence>
<name>A0A090AKU2_9GAMM</name>
<organism evidence="2 3">
    <name type="scientific">Thioploca ingrica</name>
    <dbReference type="NCBI Taxonomy" id="40754"/>
    <lineage>
        <taxon>Bacteria</taxon>
        <taxon>Pseudomonadati</taxon>
        <taxon>Pseudomonadota</taxon>
        <taxon>Gammaproteobacteria</taxon>
        <taxon>Thiotrichales</taxon>
        <taxon>Thiotrichaceae</taxon>
        <taxon>Thioploca</taxon>
    </lineage>
</organism>
<proteinExistence type="predicted"/>
<keyword evidence="3" id="KW-1185">Reference proteome</keyword>
<keyword evidence="1" id="KW-0812">Transmembrane</keyword>
<dbReference type="OrthoDB" id="6183994at2"/>
<keyword evidence="1" id="KW-0472">Membrane</keyword>
<feature type="transmembrane region" description="Helical" evidence="1">
    <location>
        <begin position="12"/>
        <end position="32"/>
    </location>
</feature>
<reference evidence="2 3" key="1">
    <citation type="journal article" date="2014" name="ISME J.">
        <title>Ecophysiology of Thioploca ingrica as revealed by the complete genome sequence supplemented with proteomic evidence.</title>
        <authorList>
            <person name="Kojima H."/>
            <person name="Ogura Y."/>
            <person name="Yamamoto N."/>
            <person name="Togashi T."/>
            <person name="Mori H."/>
            <person name="Watanabe T."/>
            <person name="Nemoto F."/>
            <person name="Kurokawa K."/>
            <person name="Hayashi T."/>
            <person name="Fukui M."/>
        </authorList>
    </citation>
    <scope>NUCLEOTIDE SEQUENCE [LARGE SCALE GENOMIC DNA]</scope>
</reference>
<evidence type="ECO:0000256" key="1">
    <source>
        <dbReference type="SAM" id="Phobius"/>
    </source>
</evidence>
<accession>A0A090AKU2</accession>
<protein>
    <submittedName>
        <fullName evidence="2">Uncharacterized protein</fullName>
    </submittedName>
</protein>
<sequence>MKILNLLHIHTIRFFLLGILVYFPILSVAGNVTTFSSVEAMIEEFNDYSASNGTFQVLASKPLHIQLSPQIVQGDLPEIIEEQVKRALVYGIYRVFIHTPINKITVTAIPQEIDFKTKKTRYAPKYKRTISKTRAEALALVKKHLGVSSFSDLVTETKVGNMAVPNQWSKDFNRLYYNDQGEPGLNRFVDDLAK</sequence>